<dbReference type="AlphaFoldDB" id="A0A336LSS7"/>
<dbReference type="SUPFAM" id="SSF53649">
    <property type="entry name" value="Alkaline phosphatase-like"/>
    <property type="match status" value="1"/>
</dbReference>
<dbReference type="InterPro" id="IPR002591">
    <property type="entry name" value="Phosphodiest/P_Trfase"/>
</dbReference>
<keyword evidence="7 12" id="KW-0812">Transmembrane</keyword>
<evidence type="ECO:0000313" key="14">
    <source>
        <dbReference type="EMBL" id="SSX21076.1"/>
    </source>
</evidence>
<feature type="transmembrane region" description="Helical" evidence="12">
    <location>
        <begin position="7"/>
        <end position="24"/>
    </location>
</feature>
<keyword evidence="6 12" id="KW-0808">Transferase</keyword>
<evidence type="ECO:0000256" key="6">
    <source>
        <dbReference type="ARBA" id="ARBA00022679"/>
    </source>
</evidence>
<dbReference type="EMBL" id="UFQT01000170">
    <property type="protein sequence ID" value="SSX21076.1"/>
    <property type="molecule type" value="Genomic_DNA"/>
</dbReference>
<feature type="transmembrane region" description="Helical" evidence="12">
    <location>
        <begin position="691"/>
        <end position="713"/>
    </location>
</feature>
<dbReference type="Pfam" id="PF01663">
    <property type="entry name" value="Phosphodiest"/>
    <property type="match status" value="1"/>
</dbReference>
<dbReference type="InterPro" id="IPR037671">
    <property type="entry name" value="PIGN_N"/>
</dbReference>
<comment type="similarity">
    <text evidence="3 12">Belongs to the PIGG/PIGN/PIGO family. PIGN subfamily.</text>
</comment>
<evidence type="ECO:0000256" key="7">
    <source>
        <dbReference type="ARBA" id="ARBA00022692"/>
    </source>
</evidence>
<feature type="transmembrane region" description="Helical" evidence="12">
    <location>
        <begin position="495"/>
        <end position="513"/>
    </location>
</feature>
<evidence type="ECO:0000256" key="3">
    <source>
        <dbReference type="ARBA" id="ARBA00008400"/>
    </source>
</evidence>
<feature type="transmembrane region" description="Helical" evidence="12">
    <location>
        <begin position="431"/>
        <end position="450"/>
    </location>
</feature>
<accession>A0A336LSS7</accession>
<dbReference type="EC" id="2.-.-.-" evidence="12"/>
<feature type="transmembrane region" description="Helical" evidence="12">
    <location>
        <begin position="599"/>
        <end position="615"/>
    </location>
</feature>
<dbReference type="UniPathway" id="UPA00196"/>
<reference evidence="14" key="1">
    <citation type="submission" date="2018-07" db="EMBL/GenBank/DDBJ databases">
        <authorList>
            <person name="Quirk P.G."/>
            <person name="Krulwich T.A."/>
        </authorList>
    </citation>
    <scope>NUCLEOTIDE SEQUENCE</scope>
</reference>
<dbReference type="OMA" id="QSYFHRE"/>
<dbReference type="Pfam" id="PF04987">
    <property type="entry name" value="PigN"/>
    <property type="match status" value="1"/>
</dbReference>
<feature type="transmembrane region" description="Helical" evidence="12">
    <location>
        <begin position="759"/>
        <end position="779"/>
    </location>
</feature>
<dbReference type="VEuPathDB" id="VectorBase:CSON003734"/>
<feature type="transmembrane region" description="Helical" evidence="12">
    <location>
        <begin position="574"/>
        <end position="592"/>
    </location>
</feature>
<feature type="transmembrane region" description="Helical" evidence="12">
    <location>
        <begin position="627"/>
        <end position="647"/>
    </location>
</feature>
<feature type="transmembrane region" description="Helical" evidence="12">
    <location>
        <begin position="471"/>
        <end position="489"/>
    </location>
</feature>
<evidence type="ECO:0000256" key="5">
    <source>
        <dbReference type="ARBA" id="ARBA00022502"/>
    </source>
</evidence>
<feature type="transmembrane region" description="Helical" evidence="12">
    <location>
        <begin position="860"/>
        <end position="884"/>
    </location>
</feature>
<proteinExistence type="inferred from homology"/>
<gene>
    <name evidence="14" type="primary">CSON003734</name>
</gene>
<evidence type="ECO:0000256" key="2">
    <source>
        <dbReference type="ARBA" id="ARBA00004687"/>
    </source>
</evidence>
<dbReference type="GO" id="GO:0005789">
    <property type="term" value="C:endoplasmic reticulum membrane"/>
    <property type="evidence" value="ECO:0007669"/>
    <property type="project" value="UniProtKB-SubCell"/>
</dbReference>
<evidence type="ECO:0000256" key="11">
    <source>
        <dbReference type="ARBA" id="ARBA00023180"/>
    </source>
</evidence>
<dbReference type="PANTHER" id="PTHR12250:SF0">
    <property type="entry name" value="GPI ETHANOLAMINE PHOSPHATE TRANSFERASE 1"/>
    <property type="match status" value="1"/>
</dbReference>
<keyword evidence="11" id="KW-0325">Glycoprotein</keyword>
<evidence type="ECO:0000256" key="8">
    <source>
        <dbReference type="ARBA" id="ARBA00022824"/>
    </source>
</evidence>
<dbReference type="InterPro" id="IPR007070">
    <property type="entry name" value="GPI_EtnP_transferase_1"/>
</dbReference>
<keyword evidence="10 12" id="KW-0472">Membrane</keyword>
<dbReference type="InterPro" id="IPR017850">
    <property type="entry name" value="Alkaline_phosphatase_core_sf"/>
</dbReference>
<evidence type="ECO:0000256" key="12">
    <source>
        <dbReference type="RuleBase" id="RU367138"/>
    </source>
</evidence>
<dbReference type="CDD" id="cd16020">
    <property type="entry name" value="GPI_EPT_1"/>
    <property type="match status" value="1"/>
</dbReference>
<feature type="transmembrane region" description="Helical" evidence="12">
    <location>
        <begin position="791"/>
        <end position="817"/>
    </location>
</feature>
<dbReference type="Gene3D" id="3.40.720.10">
    <property type="entry name" value="Alkaline Phosphatase, subunit A"/>
    <property type="match status" value="2"/>
</dbReference>
<feature type="transmembrane region" description="Helical" evidence="12">
    <location>
        <begin position="829"/>
        <end position="848"/>
    </location>
</feature>
<dbReference type="InterPro" id="IPR017852">
    <property type="entry name" value="GPI_EtnP_transferase_1_C"/>
</dbReference>
<feature type="transmembrane region" description="Helical" evidence="12">
    <location>
        <begin position="659"/>
        <end position="679"/>
    </location>
</feature>
<keyword evidence="8 12" id="KW-0256">Endoplasmic reticulum</keyword>
<feature type="domain" description="GPI ethanolamine phosphate transferase 1 C-terminal" evidence="13">
    <location>
        <begin position="423"/>
        <end position="853"/>
    </location>
</feature>
<comment type="function">
    <text evidence="12">Ethanolamine phosphate transferase involved in glycosylphosphatidylinositol-anchor biosynthesis. Transfers ethanolamine phosphate to the first alpha-1,4-linked mannose of the glycosylphosphatidylinositol precursor of GPI-anchor.</text>
</comment>
<dbReference type="GO" id="GO:0006506">
    <property type="term" value="P:GPI anchor biosynthetic process"/>
    <property type="evidence" value="ECO:0007669"/>
    <property type="project" value="UniProtKB-UniPathway"/>
</dbReference>
<keyword evidence="9 12" id="KW-1133">Transmembrane helix</keyword>
<comment type="subcellular location">
    <subcellularLocation>
        <location evidence="1 12">Endoplasmic reticulum membrane</location>
        <topology evidence="1 12">Multi-pass membrane protein</topology>
    </subcellularLocation>
</comment>
<evidence type="ECO:0000256" key="1">
    <source>
        <dbReference type="ARBA" id="ARBA00004477"/>
    </source>
</evidence>
<sequence>MKFLICFGFFLHLLFLVSIFYIYFRSPILTDLVPQNELENPPAKRLVIFVADGLRAESLYEAHLNDTPFLADVILNKGLSGISHTRVPTESRPGHIALFAGLYEDPSAIFKGWQENIVEFDHIFNRSSLSYSWGSPDIVPLFAKGSSGEKLKTFSYDPNEEDFSGQSDTKLLDEWVFERVKSFLLDKENIEILKNNDKVILFLHLLGLDTAGHVHKPNSKKFLENLIVVDKGVQEIYKLIEDAIPDNRTAFLFTSDHGMTDRGSHGDGHHFETETPIIAWGAGLKNWNFVKDFAHNQLFYHIMNKLVPRFDLEQGDVAPLLASLIGVPVPVNNFGRLPYAYLNMSTEFIANALRNNALQLLQQYKKLYGRTRQKKFMYFVSDEEYRIENRVGKMEYLLKQSYKAKKYEEIPDIADTLMHVTIEAIEFYQQYYKFELLIALALTMSGWIYVLVQQLYTRDHSTFRASKSQQFAILLVILIIFILILFNYIQNTPSMVTLYFILPVITWYFVYLRKNVAKFPSTSKIKVFVGIFILLVTTELMIISFFHRNYLSLILMGHCLYELTISNSGKTANFKLFLSTVVLAVFPALPSVEKDSKENYLLYVGLLFWIIKLGYETKSHNYAKAQIFQFLIIISICLNICYIIYCLDNELGVPKFNQALCWVLSFVALFNPIFSPLVLRERIGAIENGLVVIFMSMSLSYEPLFFMAFVVNLKYWVEYEFNLHQEGNERLEDLTFDLESSPFSQRLVNLGDVRRVTKFLLYLLISLFGTGNIASISSFDPNWVRCYISTFSPFLMTILIILKLVMPILYLTCCLKALNVITKIKVQKLFIMILIICDVMCLNFLFLVKNRGSWLDIGSSISHFVIMETTVLVLSLLYVVATLLTTLSFAGARKINENNLPLLSKSSVD</sequence>
<name>A0A336LSS7_CULSO</name>
<evidence type="ECO:0000256" key="10">
    <source>
        <dbReference type="ARBA" id="ARBA00023136"/>
    </source>
</evidence>
<dbReference type="PANTHER" id="PTHR12250">
    <property type="entry name" value="PHOSPHATIDYLINOSITOL GLYCAN, CLASS N"/>
    <property type="match status" value="1"/>
</dbReference>
<dbReference type="GO" id="GO:0051377">
    <property type="term" value="F:mannose-ethanolamine phosphotransferase activity"/>
    <property type="evidence" value="ECO:0007669"/>
    <property type="project" value="UniProtKB-UniRule"/>
</dbReference>
<organism evidence="14">
    <name type="scientific">Culicoides sonorensis</name>
    <name type="common">Biting midge</name>
    <dbReference type="NCBI Taxonomy" id="179676"/>
    <lineage>
        <taxon>Eukaryota</taxon>
        <taxon>Metazoa</taxon>
        <taxon>Ecdysozoa</taxon>
        <taxon>Arthropoda</taxon>
        <taxon>Hexapoda</taxon>
        <taxon>Insecta</taxon>
        <taxon>Pterygota</taxon>
        <taxon>Neoptera</taxon>
        <taxon>Endopterygota</taxon>
        <taxon>Diptera</taxon>
        <taxon>Nematocera</taxon>
        <taxon>Chironomoidea</taxon>
        <taxon>Ceratopogonidae</taxon>
        <taxon>Ceratopogoninae</taxon>
        <taxon>Culicoides</taxon>
        <taxon>Monoculicoides</taxon>
    </lineage>
</organism>
<evidence type="ECO:0000256" key="4">
    <source>
        <dbReference type="ARBA" id="ARBA00020831"/>
    </source>
</evidence>
<comment type="pathway">
    <text evidence="2 12">Glycolipid biosynthesis; glycosylphosphatidylinositol-anchor biosynthesis.</text>
</comment>
<evidence type="ECO:0000256" key="9">
    <source>
        <dbReference type="ARBA" id="ARBA00022989"/>
    </source>
</evidence>
<keyword evidence="5 12" id="KW-0337">GPI-anchor biosynthesis</keyword>
<evidence type="ECO:0000259" key="13">
    <source>
        <dbReference type="Pfam" id="PF04987"/>
    </source>
</evidence>
<protein>
    <recommendedName>
        <fullName evidence="4 12">GPI ethanolamine phosphate transferase 1</fullName>
        <ecNumber evidence="12">2.-.-.-</ecNumber>
    </recommendedName>
</protein>
<feature type="transmembrane region" description="Helical" evidence="12">
    <location>
        <begin position="525"/>
        <end position="546"/>
    </location>
</feature>